<dbReference type="Pfam" id="PF07591">
    <property type="entry name" value="PT-HINT"/>
    <property type="match status" value="1"/>
</dbReference>
<dbReference type="Proteomes" id="UP000828924">
    <property type="component" value="Chromosome"/>
</dbReference>
<accession>A0ABY3WHW0</accession>
<evidence type="ECO:0000313" key="3">
    <source>
        <dbReference type="EMBL" id="UNM11034.1"/>
    </source>
</evidence>
<reference evidence="3 4" key="1">
    <citation type="submission" date="2021-03" db="EMBL/GenBank/DDBJ databases">
        <title>Complete genome of Streptomyces formicae strain 1H-GS9 (DSM 100524).</title>
        <authorList>
            <person name="Atanasov K.E."/>
            <person name="Altabella T."/>
            <person name="Ferrer A."/>
        </authorList>
    </citation>
    <scope>NUCLEOTIDE SEQUENCE [LARGE SCALE GENOMIC DNA]</scope>
    <source>
        <strain evidence="3 4">1H-GS9</strain>
    </source>
</reference>
<evidence type="ECO:0000259" key="2">
    <source>
        <dbReference type="SMART" id="SM00306"/>
    </source>
</evidence>
<organism evidence="3 4">
    <name type="scientific">Streptomyces formicae</name>
    <dbReference type="NCBI Taxonomy" id="1616117"/>
    <lineage>
        <taxon>Bacteria</taxon>
        <taxon>Bacillati</taxon>
        <taxon>Actinomycetota</taxon>
        <taxon>Actinomycetes</taxon>
        <taxon>Kitasatosporales</taxon>
        <taxon>Streptomycetaceae</taxon>
        <taxon>Streptomyces</taxon>
    </lineage>
</organism>
<feature type="region of interest" description="Disordered" evidence="1">
    <location>
        <begin position="42"/>
        <end position="78"/>
    </location>
</feature>
<keyword evidence="4" id="KW-1185">Reference proteome</keyword>
<dbReference type="CDD" id="cd00081">
    <property type="entry name" value="Hint"/>
    <property type="match status" value="1"/>
</dbReference>
<dbReference type="SUPFAM" id="SSF51294">
    <property type="entry name" value="Hedgehog/intein (Hint) domain"/>
    <property type="match status" value="1"/>
</dbReference>
<feature type="compositionally biased region" description="Basic and acidic residues" evidence="1">
    <location>
        <begin position="202"/>
        <end position="228"/>
    </location>
</feature>
<dbReference type="RefSeq" id="WP_242329580.1">
    <property type="nucleotide sequence ID" value="NZ_CP071872.1"/>
</dbReference>
<dbReference type="EMBL" id="CP071872">
    <property type="protein sequence ID" value="UNM11034.1"/>
    <property type="molecule type" value="Genomic_DNA"/>
</dbReference>
<dbReference type="InterPro" id="IPR003587">
    <property type="entry name" value="Hint_dom_N"/>
</dbReference>
<proteinExistence type="predicted"/>
<dbReference type="InterPro" id="IPR036844">
    <property type="entry name" value="Hint_dom_sf"/>
</dbReference>
<dbReference type="SMART" id="SM00306">
    <property type="entry name" value="HintN"/>
    <property type="match status" value="1"/>
</dbReference>
<protein>
    <recommendedName>
        <fullName evidence="2">Hint domain-containing protein</fullName>
    </recommendedName>
</protein>
<feature type="domain" description="Hint" evidence="2">
    <location>
        <begin position="234"/>
        <end position="331"/>
    </location>
</feature>
<dbReference type="Gene3D" id="2.170.16.10">
    <property type="entry name" value="Hedgehog/Intein (Hint) domain"/>
    <property type="match status" value="1"/>
</dbReference>
<gene>
    <name evidence="3" type="ORF">J4032_05475</name>
</gene>
<evidence type="ECO:0000313" key="4">
    <source>
        <dbReference type="Proteomes" id="UP000828924"/>
    </source>
</evidence>
<evidence type="ECO:0000256" key="1">
    <source>
        <dbReference type="SAM" id="MobiDB-lite"/>
    </source>
</evidence>
<sequence length="520" mass="55293">MEYLGLALVVVAIVGALVATGIGAELTQKIAAQVECIGGGSCDDGGGEDPQAGDTGGTGGAEGDPASDGAGDTDTQKSPEQIEYEKALKELQDAQAAEKSDSDKAKEAAKELAKILADELGITDAFKCITEGDMGACTETLINILTSLIGGAVGKLAAKYGAPWKWKKAAELVKKLKKHGGDLYDGLTGLIKNRKKVADAQKKLDDAKKKWDPEKQKKPDEKKSDDKPATCPVSHSFPPGTRALVAGGLSVPIESIRIGDQVVATDPVSGLTTLRTVTRTFTTYDDKDFTRLSTGAGTVTATDTHPFWLTDEGRWADAGEIESGDTLRLLGGASLKVTSVTRFTQRQTTHDLEVGGLHSYYVGVGSAYALVHNNECEWPAGPNVKGPAAGKVLKRPHWRHTVKGAAKGEVKEKNTVILEETRAKVDEDIKAIAEGKAELLPDGNTYRVNGRTYEVKGNGTVFPKDGPGFVNLDRHEYAALQLIAKGDPGSLKQLEMNPRFKNNPAAVAKARAVWEGTYKE</sequence>
<name>A0ABY3WHW0_9ACTN</name>
<feature type="region of interest" description="Disordered" evidence="1">
    <location>
        <begin position="202"/>
        <end position="238"/>
    </location>
</feature>